<dbReference type="Gene3D" id="3.10.310.50">
    <property type="match status" value="1"/>
</dbReference>
<organism evidence="2 3">
    <name type="scientific">Steinernema carpocapsae</name>
    <name type="common">Entomopathogenic nematode</name>
    <dbReference type="NCBI Taxonomy" id="34508"/>
    <lineage>
        <taxon>Eukaryota</taxon>
        <taxon>Metazoa</taxon>
        <taxon>Ecdysozoa</taxon>
        <taxon>Nematoda</taxon>
        <taxon>Chromadorea</taxon>
        <taxon>Rhabditida</taxon>
        <taxon>Tylenchina</taxon>
        <taxon>Panagrolaimomorpha</taxon>
        <taxon>Strongyloidoidea</taxon>
        <taxon>Steinernematidae</taxon>
        <taxon>Steinernema</taxon>
    </lineage>
</organism>
<gene>
    <name evidence="2" type="ORF">L596_015468</name>
</gene>
<evidence type="ECO:0000313" key="3">
    <source>
        <dbReference type="Proteomes" id="UP000298663"/>
    </source>
</evidence>
<dbReference type="PANTHER" id="PTHR33748:SF6">
    <property type="entry name" value="TPM_PHOSPHATASE DOMAIN-CONTAINING PROTEIN"/>
    <property type="match status" value="1"/>
</dbReference>
<feature type="chain" id="PRO_5020820460" description="TPM domain-containing protein" evidence="1">
    <location>
        <begin position="22"/>
        <end position="218"/>
    </location>
</feature>
<dbReference type="OrthoDB" id="5793716at2759"/>
<reference evidence="2 3" key="1">
    <citation type="journal article" date="2015" name="Genome Biol.">
        <title>Comparative genomics of Steinernema reveals deeply conserved gene regulatory networks.</title>
        <authorList>
            <person name="Dillman A.R."/>
            <person name="Macchietto M."/>
            <person name="Porter C.F."/>
            <person name="Rogers A."/>
            <person name="Williams B."/>
            <person name="Antoshechkin I."/>
            <person name="Lee M.M."/>
            <person name="Goodwin Z."/>
            <person name="Lu X."/>
            <person name="Lewis E.E."/>
            <person name="Goodrich-Blair H."/>
            <person name="Stock S.P."/>
            <person name="Adams B.J."/>
            <person name="Sternberg P.W."/>
            <person name="Mortazavi A."/>
        </authorList>
    </citation>
    <scope>NUCLEOTIDE SEQUENCE [LARGE SCALE GENOMIC DNA]</scope>
    <source>
        <strain evidence="2 3">ALL</strain>
    </source>
</reference>
<comment type="caution">
    <text evidence="2">The sequence shown here is derived from an EMBL/GenBank/DDBJ whole genome shotgun (WGS) entry which is preliminary data.</text>
</comment>
<protein>
    <recommendedName>
        <fullName evidence="4">TPM domain-containing protein</fullName>
    </recommendedName>
</protein>
<dbReference type="PANTHER" id="PTHR33748">
    <property type="entry name" value="PROTEIN CBG04600"/>
    <property type="match status" value="1"/>
</dbReference>
<dbReference type="AlphaFoldDB" id="A0A4U5NFY1"/>
<dbReference type="InterPro" id="IPR033438">
    <property type="entry name" value="MOLO1"/>
</dbReference>
<evidence type="ECO:0000313" key="2">
    <source>
        <dbReference type="EMBL" id="TKR81626.1"/>
    </source>
</evidence>
<evidence type="ECO:0008006" key="4">
    <source>
        <dbReference type="Google" id="ProtNLM"/>
    </source>
</evidence>
<name>A0A4U5NFY1_STECR</name>
<feature type="signal peptide" evidence="1">
    <location>
        <begin position="1"/>
        <end position="21"/>
    </location>
</feature>
<dbReference type="Proteomes" id="UP000298663">
    <property type="component" value="Unassembled WGS sequence"/>
</dbReference>
<accession>A0A4U5NFY1</accession>
<keyword evidence="1" id="KW-0732">Signal</keyword>
<sequence length="218" mass="24572">MMLISPVALVLLFSFFQFLDGITLEWTVDTYPNPMKAGGYKECKMRGLSNVCDPDEIFTESERYRLNNELTRMSRRTEKTDGDACEKRGFEPVLVIMQQGSQEFADQLNEKWNLDGQCHKAMIFVFSADERRLFYSAEDGTGFSTSDFTAVVSGQQTNIAEGKFTSGLVNIFKQIGGARNIQEGSLDAKESYKVQKSESMQRYAVNVIASLLVFVNVL</sequence>
<reference evidence="2 3" key="2">
    <citation type="journal article" date="2019" name="G3 (Bethesda)">
        <title>Hybrid Assembly of the Genome of the Entomopathogenic Nematode Steinernema carpocapsae Identifies the X-Chromosome.</title>
        <authorList>
            <person name="Serra L."/>
            <person name="Macchietto M."/>
            <person name="Macias-Munoz A."/>
            <person name="McGill C.J."/>
            <person name="Rodriguez I.M."/>
            <person name="Rodriguez B."/>
            <person name="Murad R."/>
            <person name="Mortazavi A."/>
        </authorList>
    </citation>
    <scope>NUCLEOTIDE SEQUENCE [LARGE SCALE GENOMIC DNA]</scope>
    <source>
        <strain evidence="2 3">ALL</strain>
    </source>
</reference>
<dbReference type="Pfam" id="PF17175">
    <property type="entry name" value="MOLO1"/>
    <property type="match status" value="1"/>
</dbReference>
<proteinExistence type="predicted"/>
<dbReference type="EMBL" id="AZBU02000004">
    <property type="protein sequence ID" value="TKR81626.1"/>
    <property type="molecule type" value="Genomic_DNA"/>
</dbReference>
<dbReference type="STRING" id="34508.A0A4U5NFY1"/>
<keyword evidence="3" id="KW-1185">Reference proteome</keyword>
<dbReference type="GO" id="GO:0005892">
    <property type="term" value="C:acetylcholine-gated channel complex"/>
    <property type="evidence" value="ECO:0007669"/>
    <property type="project" value="InterPro"/>
</dbReference>
<evidence type="ECO:0000256" key="1">
    <source>
        <dbReference type="SAM" id="SignalP"/>
    </source>
</evidence>